<dbReference type="Gene3D" id="1.25.40.10">
    <property type="entry name" value="Tetratricopeptide repeat domain"/>
    <property type="match status" value="1"/>
</dbReference>
<dbReference type="Pfam" id="PF07219">
    <property type="entry name" value="HemY_N"/>
    <property type="match status" value="1"/>
</dbReference>
<dbReference type="EMBL" id="NRSG01000253">
    <property type="protein sequence ID" value="MBK1661112.1"/>
    <property type="molecule type" value="Genomic_DNA"/>
</dbReference>
<evidence type="ECO:0000256" key="5">
    <source>
        <dbReference type="SAM" id="Phobius"/>
    </source>
</evidence>
<keyword evidence="2 5" id="KW-0812">Transmembrane</keyword>
<keyword evidence="4 5" id="KW-0472">Membrane</keyword>
<evidence type="ECO:0000259" key="6">
    <source>
        <dbReference type="Pfam" id="PF07219"/>
    </source>
</evidence>
<keyword evidence="3 5" id="KW-1133">Transmembrane helix</keyword>
<comment type="caution">
    <text evidence="7">The sequence shown here is derived from an EMBL/GenBank/DDBJ whole genome shotgun (WGS) entry which is preliminary data.</text>
</comment>
<evidence type="ECO:0000313" key="8">
    <source>
        <dbReference type="Proteomes" id="UP000697995"/>
    </source>
</evidence>
<evidence type="ECO:0000256" key="4">
    <source>
        <dbReference type="ARBA" id="ARBA00023136"/>
    </source>
</evidence>
<keyword evidence="8" id="KW-1185">Reference proteome</keyword>
<feature type="transmembrane region" description="Helical" evidence="5">
    <location>
        <begin position="42"/>
        <end position="63"/>
    </location>
</feature>
<evidence type="ECO:0000256" key="1">
    <source>
        <dbReference type="ARBA" id="ARBA00004370"/>
    </source>
</evidence>
<organism evidence="7 8">
    <name type="scientific">Paracraurococcus ruber</name>
    <dbReference type="NCBI Taxonomy" id="77675"/>
    <lineage>
        <taxon>Bacteria</taxon>
        <taxon>Pseudomonadati</taxon>
        <taxon>Pseudomonadota</taxon>
        <taxon>Alphaproteobacteria</taxon>
        <taxon>Acetobacterales</taxon>
        <taxon>Roseomonadaceae</taxon>
        <taxon>Paracraurococcus</taxon>
    </lineage>
</organism>
<reference evidence="7 8" key="1">
    <citation type="journal article" date="2020" name="Microorganisms">
        <title>Osmotic Adaptation and Compatible Solute Biosynthesis of Phototrophic Bacteria as Revealed from Genome Analyses.</title>
        <authorList>
            <person name="Imhoff J.F."/>
            <person name="Rahn T."/>
            <person name="Kunzel S."/>
            <person name="Keller A."/>
            <person name="Neulinger S.C."/>
        </authorList>
    </citation>
    <scope>NUCLEOTIDE SEQUENCE [LARGE SCALE GENOMIC DNA]</scope>
    <source>
        <strain evidence="7 8">DSM 15382</strain>
    </source>
</reference>
<accession>A0ABS1D4W0</accession>
<dbReference type="InterPro" id="IPR011990">
    <property type="entry name" value="TPR-like_helical_dom_sf"/>
</dbReference>
<evidence type="ECO:0000256" key="2">
    <source>
        <dbReference type="ARBA" id="ARBA00022692"/>
    </source>
</evidence>
<dbReference type="RefSeq" id="WP_133221987.1">
    <property type="nucleotide sequence ID" value="NZ_NRSG01000253.1"/>
</dbReference>
<proteinExistence type="predicted"/>
<dbReference type="InterPro" id="IPR010817">
    <property type="entry name" value="HemY_N"/>
</dbReference>
<sequence>MRSALFFLIVLAAGTAFAMWLAGLGGTVQIQVGEAYIATSFPLAVLIAALGFLALHLLLSLVTTLRRLPRRLRAGAANRNRREGDAAVTRALVALAAGTGDAARLEVRKARNYLGDTPQTLLLAAEAERLSGNEDAAAASFRLLAAREDARFLGLRGLLRQAMAKGDWDAARALAREAEAAQPGAAWLREERRTLALETRDWREAVALASPEQPRAQLALAAAEQEPDPARAAEYERQAFLYDRGFAPAALAFAARLKARGDLRKSKAVLEDAWAAGPHPDLLEPYLADAPDALMRLRATETLIKRNPAAPESRLALARATLAARFPDRARKALDALIGSGEADRRAYLLLAEVEEAEQGAAGTAPAGQARLLAEAQAAKPEPRWHCGHCGTAHGTWAPVCGACNTPGQIAWTAAPPAAMPASAAA</sequence>
<gene>
    <name evidence="7" type="ORF">CKO45_23125</name>
</gene>
<name>A0ABS1D4W0_9PROT</name>
<evidence type="ECO:0000256" key="3">
    <source>
        <dbReference type="ARBA" id="ARBA00022989"/>
    </source>
</evidence>
<dbReference type="Proteomes" id="UP000697995">
    <property type="component" value="Unassembled WGS sequence"/>
</dbReference>
<evidence type="ECO:0000313" key="7">
    <source>
        <dbReference type="EMBL" id="MBK1661112.1"/>
    </source>
</evidence>
<feature type="domain" description="HemY N-terminal" evidence="6">
    <location>
        <begin position="26"/>
        <end position="132"/>
    </location>
</feature>
<protein>
    <submittedName>
        <fullName evidence="7">Heme biosynthesis protein HemY</fullName>
    </submittedName>
</protein>
<comment type="subcellular location">
    <subcellularLocation>
        <location evidence="1">Membrane</location>
    </subcellularLocation>
</comment>